<dbReference type="PANTHER" id="PTHR43375:SF1">
    <property type="entry name" value="OROTIDINE 5'-PHOSPHATE DECARBOXYLASE"/>
    <property type="match status" value="1"/>
</dbReference>
<dbReference type="GO" id="GO:0044205">
    <property type="term" value="P:'de novo' UMP biosynthetic process"/>
    <property type="evidence" value="ECO:0007669"/>
    <property type="project" value="UniProtKB-UniRule"/>
</dbReference>
<keyword evidence="5 7" id="KW-0456">Lyase</keyword>
<sequence length="293" mass="29642">MSEPARIPAAFGRRLQLSVAEHGPILAGIDPHASLLAAWVLPDTPAGLREFSLTALDAVAGRVCGIKPQSAFYERHGSAGVAVLEELLARARERGVLTVLDVKRGDIGSTMGAYAQAHLRPGAPLEADAITVSPYLGAGSLDPAVDLALEHGKGLFVLALTSNPGAGAVQHARTAGGSALAVDVARHAESVGRGGAGSWGSVGLVVGATVEDAFTRLGLDAAAPTSPLLAPGFGAQGAGPAQLAEVFGQSAGRVLVSLSRGLLAAGPDPDGLSERAEQLRKLYTEVAPDAPTR</sequence>
<dbReference type="InterPro" id="IPR001754">
    <property type="entry name" value="OMPdeCOase_dom"/>
</dbReference>
<evidence type="ECO:0000256" key="3">
    <source>
        <dbReference type="ARBA" id="ARBA00022793"/>
    </source>
</evidence>
<dbReference type="Proteomes" id="UP000019754">
    <property type="component" value="Unassembled WGS sequence"/>
</dbReference>
<dbReference type="InterPro" id="IPR018089">
    <property type="entry name" value="OMPdecase_AS"/>
</dbReference>
<accession>A0A022KYX2</accession>
<comment type="pathway">
    <text evidence="1 7">Pyrimidine metabolism; UMP biosynthesis via de novo pathway; UMP from orotate: step 2/2.</text>
</comment>
<evidence type="ECO:0000256" key="1">
    <source>
        <dbReference type="ARBA" id="ARBA00004861"/>
    </source>
</evidence>
<dbReference type="Pfam" id="PF00215">
    <property type="entry name" value="OMPdecase"/>
    <property type="match status" value="1"/>
</dbReference>
<dbReference type="UniPathway" id="UPA00070">
    <property type="reaction ID" value="UER00120"/>
</dbReference>
<keyword evidence="3 7" id="KW-0210">Decarboxylase</keyword>
<comment type="catalytic activity">
    <reaction evidence="6 7">
        <text>orotidine 5'-phosphate + H(+) = UMP + CO2</text>
        <dbReference type="Rhea" id="RHEA:11596"/>
        <dbReference type="ChEBI" id="CHEBI:15378"/>
        <dbReference type="ChEBI" id="CHEBI:16526"/>
        <dbReference type="ChEBI" id="CHEBI:57538"/>
        <dbReference type="ChEBI" id="CHEBI:57865"/>
        <dbReference type="EC" id="4.1.1.23"/>
    </reaction>
</comment>
<dbReference type="PROSITE" id="PS00156">
    <property type="entry name" value="OMPDECASE"/>
    <property type="match status" value="1"/>
</dbReference>
<evidence type="ECO:0000256" key="2">
    <source>
        <dbReference type="ARBA" id="ARBA00008847"/>
    </source>
</evidence>
<evidence type="ECO:0000256" key="6">
    <source>
        <dbReference type="ARBA" id="ARBA00049157"/>
    </source>
</evidence>
<dbReference type="AlphaFoldDB" id="A0A022KYX2"/>
<evidence type="ECO:0000256" key="4">
    <source>
        <dbReference type="ARBA" id="ARBA00022975"/>
    </source>
</evidence>
<dbReference type="GO" id="GO:0006207">
    <property type="term" value="P:'de novo' pyrimidine nucleobase biosynthetic process"/>
    <property type="evidence" value="ECO:0007669"/>
    <property type="project" value="InterPro"/>
</dbReference>
<dbReference type="EC" id="4.1.1.23" evidence="7"/>
<keyword evidence="4 7" id="KW-0665">Pyrimidine biosynthesis</keyword>
<dbReference type="SUPFAM" id="SSF51366">
    <property type="entry name" value="Ribulose-phoshate binding barrel"/>
    <property type="match status" value="1"/>
</dbReference>
<dbReference type="InterPro" id="IPR013785">
    <property type="entry name" value="Aldolase_TIM"/>
</dbReference>
<reference evidence="9 10" key="1">
    <citation type="journal article" date="2013" name="Genome Announc.">
        <title>Draft genome sequence of an Actinobacterium, Brachybacterium muris strain UCD-AY4.</title>
        <authorList>
            <person name="Lo J.R."/>
            <person name="Lang J.M."/>
            <person name="Darling A.E."/>
            <person name="Eisen J.A."/>
            <person name="Coil D.A."/>
        </authorList>
    </citation>
    <scope>NUCLEOTIDE SEQUENCE [LARGE SCALE GENOMIC DNA]</scope>
    <source>
        <strain evidence="9 10">UCD-AY4</strain>
    </source>
</reference>
<dbReference type="GO" id="GO:0004590">
    <property type="term" value="F:orotidine-5'-phosphate decarboxylase activity"/>
    <property type="evidence" value="ECO:0007669"/>
    <property type="project" value="UniProtKB-UniRule"/>
</dbReference>
<gene>
    <name evidence="7" type="primary">pyrF</name>
    <name evidence="9" type="ORF">D641_0111300</name>
</gene>
<evidence type="ECO:0000256" key="7">
    <source>
        <dbReference type="HAMAP-Rule" id="MF_01215"/>
    </source>
</evidence>
<dbReference type="NCBIfam" id="TIGR02127">
    <property type="entry name" value="pyrF_sub2"/>
    <property type="match status" value="1"/>
</dbReference>
<name>A0A022KYX2_9MICO</name>
<dbReference type="STRING" id="1249481.D641_0111300"/>
<dbReference type="SMART" id="SM00934">
    <property type="entry name" value="OMPdecase"/>
    <property type="match status" value="1"/>
</dbReference>
<dbReference type="RefSeq" id="WP_017823615.1">
    <property type="nucleotide sequence ID" value="NZ_AORC01000014.1"/>
</dbReference>
<dbReference type="OrthoDB" id="9808470at2"/>
<dbReference type="HAMAP" id="MF_01215">
    <property type="entry name" value="OMPdecase_type2"/>
    <property type="match status" value="1"/>
</dbReference>
<comment type="caution">
    <text evidence="9">The sequence shown here is derived from an EMBL/GenBank/DDBJ whole genome shotgun (WGS) entry which is preliminary data.</text>
</comment>
<comment type="similarity">
    <text evidence="2 7">Belongs to the OMP decarboxylase family. Type 2 subfamily.</text>
</comment>
<keyword evidence="10" id="KW-1185">Reference proteome</keyword>
<evidence type="ECO:0000313" key="10">
    <source>
        <dbReference type="Proteomes" id="UP000019754"/>
    </source>
</evidence>
<dbReference type="PANTHER" id="PTHR43375">
    <property type="entry name" value="OROTIDINE 5'-PHOSPHATE DECARBOXYLASE"/>
    <property type="match status" value="1"/>
</dbReference>
<dbReference type="EMBL" id="AORC01000014">
    <property type="protein sequence ID" value="EYT48482.1"/>
    <property type="molecule type" value="Genomic_DNA"/>
</dbReference>
<dbReference type="Gene3D" id="3.20.20.70">
    <property type="entry name" value="Aldolase class I"/>
    <property type="match status" value="1"/>
</dbReference>
<protein>
    <recommendedName>
        <fullName evidence="7">Orotidine 5'-phosphate decarboxylase</fullName>
        <ecNumber evidence="7">4.1.1.23</ecNumber>
    </recommendedName>
    <alternativeName>
        <fullName evidence="7">OMP decarboxylase</fullName>
        <shortName evidence="7">OMPDCase</shortName>
        <shortName evidence="7">OMPdecase</shortName>
    </alternativeName>
</protein>
<proteinExistence type="inferred from homology"/>
<evidence type="ECO:0000313" key="9">
    <source>
        <dbReference type="EMBL" id="EYT48482.1"/>
    </source>
</evidence>
<dbReference type="InterPro" id="IPR011060">
    <property type="entry name" value="RibuloseP-bd_barrel"/>
</dbReference>
<evidence type="ECO:0000259" key="8">
    <source>
        <dbReference type="SMART" id="SM00934"/>
    </source>
</evidence>
<organism evidence="9 10">
    <name type="scientific">Brachybacterium muris UCD-AY4</name>
    <dbReference type="NCBI Taxonomy" id="1249481"/>
    <lineage>
        <taxon>Bacteria</taxon>
        <taxon>Bacillati</taxon>
        <taxon>Actinomycetota</taxon>
        <taxon>Actinomycetes</taxon>
        <taxon>Micrococcales</taxon>
        <taxon>Dermabacteraceae</taxon>
        <taxon>Brachybacterium</taxon>
    </lineage>
</organism>
<dbReference type="InterPro" id="IPR011995">
    <property type="entry name" value="OMPdecase_type-2"/>
</dbReference>
<feature type="domain" description="Orotidine 5'-phosphate decarboxylase" evidence="8">
    <location>
        <begin position="24"/>
        <end position="275"/>
    </location>
</feature>
<dbReference type="HOGENOM" id="CLU_060704_0_0_11"/>
<evidence type="ECO:0000256" key="5">
    <source>
        <dbReference type="ARBA" id="ARBA00023239"/>
    </source>
</evidence>
<dbReference type="CDD" id="cd04725">
    <property type="entry name" value="OMP_decarboxylase_like"/>
    <property type="match status" value="1"/>
</dbReference>
<feature type="active site" description="Proton donor" evidence="7">
    <location>
        <position position="103"/>
    </location>
</feature>